<feature type="region of interest" description="Disordered" evidence="1">
    <location>
        <begin position="82"/>
        <end position="107"/>
    </location>
</feature>
<dbReference type="Pfam" id="PF11950">
    <property type="entry name" value="DUF3467"/>
    <property type="match status" value="1"/>
</dbReference>
<dbReference type="RefSeq" id="WP_028726935.1">
    <property type="nucleotide sequence ID" value="NZ_AUAE01000011.1"/>
</dbReference>
<reference evidence="2 3" key="1">
    <citation type="submission" date="2013-04" db="EMBL/GenBank/DDBJ databases">
        <title>The Genome Sequence of Parabacteroides gordonii DSM 23371.</title>
        <authorList>
            <consortium name="The Broad Institute Genomics Platform"/>
            <person name="Earl A."/>
            <person name="Ward D."/>
            <person name="Feldgarden M."/>
            <person name="Gevers D."/>
            <person name="Martens E."/>
            <person name="Sakamoto M."/>
            <person name="Benno Y."/>
            <person name="Suzuki N."/>
            <person name="Matsunaga N."/>
            <person name="Koshihara K."/>
            <person name="Seki M."/>
            <person name="Komiya H."/>
            <person name="Walker B."/>
            <person name="Young S."/>
            <person name="Zeng Q."/>
            <person name="Gargeya S."/>
            <person name="Fitzgerald M."/>
            <person name="Haas B."/>
            <person name="Abouelleil A."/>
            <person name="Allen A.W."/>
            <person name="Alvarado L."/>
            <person name="Arachchi H.M."/>
            <person name="Berlin A.M."/>
            <person name="Chapman S.B."/>
            <person name="Gainer-Dewar J."/>
            <person name="Goldberg J."/>
            <person name="Griggs A."/>
            <person name="Gujja S."/>
            <person name="Hansen M."/>
            <person name="Howarth C."/>
            <person name="Imamovic A."/>
            <person name="Ireland A."/>
            <person name="Larimer J."/>
            <person name="McCowan C."/>
            <person name="Murphy C."/>
            <person name="Pearson M."/>
            <person name="Poon T.W."/>
            <person name="Priest M."/>
            <person name="Roberts A."/>
            <person name="Saif S."/>
            <person name="Shea T."/>
            <person name="Sisk P."/>
            <person name="Sykes S."/>
            <person name="Wortman J."/>
            <person name="Nusbaum C."/>
            <person name="Birren B."/>
        </authorList>
    </citation>
    <scope>NUCLEOTIDE SEQUENCE [LARGE SCALE GENOMIC DNA]</scope>
    <source>
        <strain evidence="2 3">MS-1</strain>
    </source>
</reference>
<name>A0A0F5JP13_9BACT</name>
<protein>
    <recommendedName>
        <fullName evidence="4">DUF3467 domain-containing protein</fullName>
    </recommendedName>
</protein>
<sequence>MENDNKQSNEIQVELSEEMAQGTYANLAIISHSTSEFILDFIRVVPGAPKAQVKSRVILTPDNAKRLFFALQDNLAKYEEQMKGGSGNKTANFEDFIPPMGGVQGEA</sequence>
<dbReference type="PATRIC" id="fig|1203610.3.peg.911"/>
<evidence type="ECO:0000256" key="1">
    <source>
        <dbReference type="SAM" id="MobiDB-lite"/>
    </source>
</evidence>
<dbReference type="EMBL" id="AQHW01000005">
    <property type="protein sequence ID" value="KKB59340.1"/>
    <property type="molecule type" value="Genomic_DNA"/>
</dbReference>
<dbReference type="InterPro" id="IPR021857">
    <property type="entry name" value="DUF3467"/>
</dbReference>
<evidence type="ECO:0000313" key="3">
    <source>
        <dbReference type="Proteomes" id="UP000033035"/>
    </source>
</evidence>
<accession>A0A0F5JP13</accession>
<dbReference type="HOGENOM" id="CLU_153689_0_0_10"/>
<evidence type="ECO:0008006" key="4">
    <source>
        <dbReference type="Google" id="ProtNLM"/>
    </source>
</evidence>
<dbReference type="AlphaFoldDB" id="A0A0F5JP13"/>
<proteinExistence type="predicted"/>
<keyword evidence="3" id="KW-1185">Reference proteome</keyword>
<dbReference type="STRING" id="1203610.HMPREF1536_00883"/>
<dbReference type="Proteomes" id="UP000033035">
    <property type="component" value="Unassembled WGS sequence"/>
</dbReference>
<organism evidence="2 3">
    <name type="scientific">Parabacteroides gordonii MS-1 = DSM 23371</name>
    <dbReference type="NCBI Taxonomy" id="1203610"/>
    <lineage>
        <taxon>Bacteria</taxon>
        <taxon>Pseudomonadati</taxon>
        <taxon>Bacteroidota</taxon>
        <taxon>Bacteroidia</taxon>
        <taxon>Bacteroidales</taxon>
        <taxon>Tannerellaceae</taxon>
        <taxon>Parabacteroides</taxon>
    </lineage>
</organism>
<gene>
    <name evidence="2" type="ORF">HMPREF1536_00883</name>
</gene>
<comment type="caution">
    <text evidence="2">The sequence shown here is derived from an EMBL/GenBank/DDBJ whole genome shotgun (WGS) entry which is preliminary data.</text>
</comment>
<evidence type="ECO:0000313" key="2">
    <source>
        <dbReference type="EMBL" id="KKB59340.1"/>
    </source>
</evidence>